<reference evidence="13" key="2">
    <citation type="journal article" date="2023" name="Microbiol Resour">
        <title>Decontamination and Annotation of the Draft Genome Sequence of the Oomycete Lagenidium giganteum ARSEF 373.</title>
        <authorList>
            <person name="Morgan W.R."/>
            <person name="Tartar A."/>
        </authorList>
    </citation>
    <scope>NUCLEOTIDE SEQUENCE</scope>
    <source>
        <strain evidence="13">ARSEF 373</strain>
    </source>
</reference>
<dbReference type="PROSITE" id="PS00171">
    <property type="entry name" value="TIM_1"/>
    <property type="match status" value="1"/>
</dbReference>
<evidence type="ECO:0000256" key="2">
    <source>
        <dbReference type="ARBA" id="ARBA00007422"/>
    </source>
</evidence>
<dbReference type="Proteomes" id="UP001146120">
    <property type="component" value="Unassembled WGS sequence"/>
</dbReference>
<evidence type="ECO:0000256" key="9">
    <source>
        <dbReference type="ARBA" id="ARBA00024331"/>
    </source>
</evidence>
<organism evidence="13 14">
    <name type="scientific">Lagenidium giganteum</name>
    <dbReference type="NCBI Taxonomy" id="4803"/>
    <lineage>
        <taxon>Eukaryota</taxon>
        <taxon>Sar</taxon>
        <taxon>Stramenopiles</taxon>
        <taxon>Oomycota</taxon>
        <taxon>Peronosporomycetes</taxon>
        <taxon>Pythiales</taxon>
        <taxon>Pythiaceae</taxon>
    </lineage>
</organism>
<keyword evidence="5" id="KW-0560">Oxidoreductase</keyword>
<dbReference type="Gene3D" id="3.40.50.720">
    <property type="entry name" value="NAD(P)-binding Rossmann-like Domain"/>
    <property type="match status" value="1"/>
</dbReference>
<dbReference type="Pfam" id="PF10253">
    <property type="entry name" value="PRCC"/>
    <property type="match status" value="1"/>
</dbReference>
<dbReference type="GO" id="GO:0051287">
    <property type="term" value="F:NAD binding"/>
    <property type="evidence" value="ECO:0007669"/>
    <property type="project" value="InterPro"/>
</dbReference>
<dbReference type="InterPro" id="IPR035990">
    <property type="entry name" value="TIM_sf"/>
</dbReference>
<dbReference type="CDD" id="cd05214">
    <property type="entry name" value="GAPDH_I_N"/>
    <property type="match status" value="1"/>
</dbReference>
<dbReference type="AlphaFoldDB" id="A0AAV2YRR5"/>
<dbReference type="SUPFAM" id="SSF51351">
    <property type="entry name" value="Triosephosphate isomerase (TIM)"/>
    <property type="match status" value="1"/>
</dbReference>
<evidence type="ECO:0000256" key="7">
    <source>
        <dbReference type="ARBA" id="ARBA00023152"/>
    </source>
</evidence>
<evidence type="ECO:0000313" key="14">
    <source>
        <dbReference type="Proteomes" id="UP001146120"/>
    </source>
</evidence>
<feature type="domain" description="Glyceraldehyde 3-phosphate dehydrogenase NAD(P) binding" evidence="12">
    <location>
        <begin position="273"/>
        <end position="421"/>
    </location>
</feature>
<keyword evidence="14" id="KW-1185">Reference proteome</keyword>
<feature type="compositionally biased region" description="Low complexity" evidence="11">
    <location>
        <begin position="776"/>
        <end position="787"/>
    </location>
</feature>
<dbReference type="Pfam" id="PF02800">
    <property type="entry name" value="Gp_dh_C"/>
    <property type="match status" value="1"/>
</dbReference>
<dbReference type="CDD" id="cd00311">
    <property type="entry name" value="TIM"/>
    <property type="match status" value="1"/>
</dbReference>
<dbReference type="Pfam" id="PF00121">
    <property type="entry name" value="TIM"/>
    <property type="match status" value="1"/>
</dbReference>
<dbReference type="Gene3D" id="3.20.20.70">
    <property type="entry name" value="Aldolase class I"/>
    <property type="match status" value="1"/>
</dbReference>
<dbReference type="HAMAP" id="MF_00147_B">
    <property type="entry name" value="TIM_B"/>
    <property type="match status" value="1"/>
</dbReference>
<dbReference type="InterPro" id="IPR020861">
    <property type="entry name" value="Triosephosphate_isomerase_AS"/>
</dbReference>
<dbReference type="EMBL" id="DAKRPA010000130">
    <property type="protein sequence ID" value="DAZ97625.1"/>
    <property type="molecule type" value="Genomic_DNA"/>
</dbReference>
<dbReference type="InterPro" id="IPR006424">
    <property type="entry name" value="Glyceraldehyde-3-P_DH_1"/>
</dbReference>
<dbReference type="InterPro" id="IPR020831">
    <property type="entry name" value="GlycerAld/Erythrose_P_DH"/>
</dbReference>
<keyword evidence="6" id="KW-0520">NAD</keyword>
<dbReference type="GO" id="GO:0004807">
    <property type="term" value="F:triose-phosphate isomerase activity"/>
    <property type="evidence" value="ECO:0007669"/>
    <property type="project" value="InterPro"/>
</dbReference>
<dbReference type="GO" id="GO:0006006">
    <property type="term" value="P:glucose metabolic process"/>
    <property type="evidence" value="ECO:0007669"/>
    <property type="project" value="InterPro"/>
</dbReference>
<evidence type="ECO:0000256" key="4">
    <source>
        <dbReference type="ARBA" id="ARBA00013119"/>
    </source>
</evidence>
<evidence type="ECO:0000256" key="5">
    <source>
        <dbReference type="ARBA" id="ARBA00023002"/>
    </source>
</evidence>
<sequence length="918" mass="98822">MAAIRNALWQQQRRAMSSGARKFFVGGNWKCNGSVAQANDLVGLLNTANIPKNVEVVVAPSAIHARDVKQALRKDVRVSGQDVWTQGNGAFTGETSAEMLKDIGAEYTLVGHSERREKGESNEVVAKKAAYALEKGLSVIACIGETKTQREANKTVAVVTEQLDAYAKHVKDWSKVVIAYEPVWAIGTGLTASPEQAQEVHAAIRKWLSSKVSKQAADSTRIIYGGSVTASNASELSQKDDIDGFLVGGASLKPDFLKIINCGDANAKVGGPVNVAINGFGRIGRLVLRAAQSNPLINIVAVNDPFIPTHYMEYMLKYDTVHGVFNGTVSHDDENIIVNGKKIRVFGEKDPKNIKWGSADVQYVVESTGAFTTTEKASAHLANGVEKVVISAPSADAPMFVMGVNEELYKSNMHVVSNASCTTNCLAPMAKVVHDQFGIKEGLMTTVHAVTATQLTVDGPSKKDWRGGRGACFNIIPSSTGAAKAVGKVIPSLNGKLTGMSFRVPTADVSVVDLTCRLEKKASYDEIKQAIKHASENDIKGILGYTDELVVSSDFIGDSRSSIFDAGAGIALTDDFVKLVSWYDNEWGYSCRVLDLIEHMESAPPSITTAPLPRPITAPAPSVPSVPALTALAPATAAPAPRKKAATSTKSRKARRPVLFLPPEIQRLLESGAGAKAGDSDDDDGDSLLSKRKRALATAKRSRPTATTSAPGTSLSFLPAPKHHLEAPAAPTQPAEPAEDASVSASSVDAAAAPESTTESVTQQNYDPQTAAYSRQQQQQQQQYQEAQYYQTEEIEEMDDRSSKRARHRERDLERALLQGDFGSVASRVVDVQGPAPGAWEAPVEQLQRNPQDVKVTASFWNSQAGTTVSSMKPSRMQRQKHQLNQLAHDAKLREFELLDKKGASIKTKAETHAKYGW</sequence>
<feature type="compositionally biased region" description="Basic residues" evidence="11">
    <location>
        <begin position="641"/>
        <end position="656"/>
    </location>
</feature>
<comment type="similarity">
    <text evidence="2">Belongs to the triosephosphate isomerase family.</text>
</comment>
<accession>A0AAV2YRR5</accession>
<keyword evidence="7" id="KW-0324">Glycolysis</keyword>
<gene>
    <name evidence="13" type="ORF">N0F65_002244</name>
</gene>
<dbReference type="Pfam" id="PF00044">
    <property type="entry name" value="Gp_dh_N"/>
    <property type="match status" value="1"/>
</dbReference>
<dbReference type="GO" id="GO:0005829">
    <property type="term" value="C:cytosol"/>
    <property type="evidence" value="ECO:0007669"/>
    <property type="project" value="TreeGrafter"/>
</dbReference>
<name>A0AAV2YRR5_9STRA</name>
<dbReference type="PANTHER" id="PTHR10836">
    <property type="entry name" value="GLYCERALDEHYDE 3-PHOSPHATE DEHYDROGENASE"/>
    <property type="match status" value="1"/>
</dbReference>
<evidence type="ECO:0000256" key="11">
    <source>
        <dbReference type="SAM" id="MobiDB-lite"/>
    </source>
</evidence>
<evidence type="ECO:0000256" key="8">
    <source>
        <dbReference type="ARBA" id="ARBA00023235"/>
    </source>
</evidence>
<dbReference type="InterPro" id="IPR000652">
    <property type="entry name" value="Triosephosphate_isomerase"/>
</dbReference>
<comment type="caution">
    <text evidence="13">The sequence shown here is derived from an EMBL/GenBank/DDBJ whole genome shotgun (WGS) entry which is preliminary data.</text>
</comment>
<keyword evidence="8" id="KW-0413">Isomerase</keyword>
<dbReference type="PRINTS" id="PR00078">
    <property type="entry name" value="G3PDHDRGNASE"/>
</dbReference>
<dbReference type="SUPFAM" id="SSF51735">
    <property type="entry name" value="NAD(P)-binding Rossmann-fold domains"/>
    <property type="match status" value="1"/>
</dbReference>
<feature type="region of interest" description="Disordered" evidence="11">
    <location>
        <begin position="695"/>
        <end position="787"/>
    </location>
</feature>
<evidence type="ECO:0000259" key="12">
    <source>
        <dbReference type="SMART" id="SM00846"/>
    </source>
</evidence>
<feature type="compositionally biased region" description="Polar residues" evidence="11">
    <location>
        <begin position="757"/>
        <end position="775"/>
    </location>
</feature>
<dbReference type="InterPro" id="IPR036291">
    <property type="entry name" value="NAD(P)-bd_dom_sf"/>
</dbReference>
<reference evidence="13" key="1">
    <citation type="submission" date="2022-11" db="EMBL/GenBank/DDBJ databases">
        <authorList>
            <person name="Morgan W.R."/>
            <person name="Tartar A."/>
        </authorList>
    </citation>
    <scope>NUCLEOTIDE SEQUENCE</scope>
    <source>
        <strain evidence="13">ARSEF 373</strain>
    </source>
</reference>
<dbReference type="PANTHER" id="PTHR10836:SF130">
    <property type="entry name" value="TRIOSEPHOSPHATE ISOMERASE_GLYCERALDEHYDE-3-PHOSPHATE DEHYDROGENASE"/>
    <property type="match status" value="1"/>
</dbReference>
<dbReference type="NCBIfam" id="TIGR00419">
    <property type="entry name" value="tim"/>
    <property type="match status" value="1"/>
</dbReference>
<dbReference type="FunFam" id="3.40.50.720:FF:000020">
    <property type="entry name" value="Glyceraldehyde-3-phosphate dehydrogenase"/>
    <property type="match status" value="1"/>
</dbReference>
<dbReference type="InterPro" id="IPR020828">
    <property type="entry name" value="GlycerAld_3-P_DH_NAD(P)-bd"/>
</dbReference>
<dbReference type="InterPro" id="IPR020830">
    <property type="entry name" value="GlycerAld_3-P_DH_AS"/>
</dbReference>
<evidence type="ECO:0000313" key="13">
    <source>
        <dbReference type="EMBL" id="DAZ97625.1"/>
    </source>
</evidence>
<dbReference type="GO" id="GO:0050661">
    <property type="term" value="F:NADP binding"/>
    <property type="evidence" value="ECO:0007669"/>
    <property type="project" value="InterPro"/>
</dbReference>
<dbReference type="GO" id="GO:0006096">
    <property type="term" value="P:glycolytic process"/>
    <property type="evidence" value="ECO:0007669"/>
    <property type="project" value="UniProtKB-KW"/>
</dbReference>
<dbReference type="PROSITE" id="PS00071">
    <property type="entry name" value="GAPDH"/>
    <property type="match status" value="1"/>
</dbReference>
<protein>
    <recommendedName>
        <fullName evidence="4">glyceraldehyde-3-phosphate dehydrogenase (phosphorylating)</fullName>
        <ecNumber evidence="4">1.2.1.12</ecNumber>
    </recommendedName>
</protein>
<dbReference type="FunFam" id="3.20.20.70:FF:000025">
    <property type="entry name" value="Triosephosphate isomerase"/>
    <property type="match status" value="1"/>
</dbReference>
<dbReference type="CDD" id="cd18126">
    <property type="entry name" value="GAPDH_I_C"/>
    <property type="match status" value="1"/>
</dbReference>
<feature type="region of interest" description="Disordered" evidence="11">
    <location>
        <begin position="634"/>
        <end position="657"/>
    </location>
</feature>
<dbReference type="NCBIfam" id="TIGR01534">
    <property type="entry name" value="GAPDH-I"/>
    <property type="match status" value="1"/>
</dbReference>
<dbReference type="InterPro" id="IPR018800">
    <property type="entry name" value="PRCC"/>
</dbReference>
<dbReference type="FunFam" id="3.30.360.10:FF:000001">
    <property type="entry name" value="Glyceraldehyde-3-phosphate dehydrogenase"/>
    <property type="match status" value="1"/>
</dbReference>
<dbReference type="GO" id="GO:0004365">
    <property type="term" value="F:glyceraldehyde-3-phosphate dehydrogenase (NAD+) (phosphorylating) activity"/>
    <property type="evidence" value="ECO:0007669"/>
    <property type="project" value="UniProtKB-EC"/>
</dbReference>
<proteinExistence type="inferred from homology"/>
<comment type="pathway">
    <text evidence="9">Carbohydrate biosynthesis.</text>
</comment>
<comment type="similarity">
    <text evidence="1 10">Belongs to the glyceraldehyde-3-phosphate dehydrogenase family.</text>
</comment>
<dbReference type="InterPro" id="IPR020829">
    <property type="entry name" value="GlycerAld_3-P_DH_cat"/>
</dbReference>
<dbReference type="InterPro" id="IPR013785">
    <property type="entry name" value="Aldolase_TIM"/>
</dbReference>
<comment type="subunit">
    <text evidence="3">Homodimer.</text>
</comment>
<dbReference type="Gene3D" id="3.30.360.10">
    <property type="entry name" value="Dihydrodipicolinate Reductase, domain 2"/>
    <property type="match status" value="1"/>
</dbReference>
<dbReference type="PROSITE" id="PS51440">
    <property type="entry name" value="TIM_2"/>
    <property type="match status" value="1"/>
</dbReference>
<feature type="compositionally biased region" description="Polar residues" evidence="11">
    <location>
        <begin position="704"/>
        <end position="716"/>
    </location>
</feature>
<feature type="compositionally biased region" description="Low complexity" evidence="11">
    <location>
        <begin position="727"/>
        <end position="756"/>
    </location>
</feature>
<evidence type="ECO:0000256" key="10">
    <source>
        <dbReference type="RuleBase" id="RU000397"/>
    </source>
</evidence>
<evidence type="ECO:0000256" key="3">
    <source>
        <dbReference type="ARBA" id="ARBA00011738"/>
    </source>
</evidence>
<dbReference type="EC" id="1.2.1.12" evidence="4"/>
<dbReference type="SMART" id="SM00846">
    <property type="entry name" value="Gp_dh_N"/>
    <property type="match status" value="1"/>
</dbReference>
<evidence type="ECO:0000256" key="6">
    <source>
        <dbReference type="ARBA" id="ARBA00023027"/>
    </source>
</evidence>
<dbReference type="SUPFAM" id="SSF55347">
    <property type="entry name" value="Glyceraldehyde-3-phosphate dehydrogenase-like, C-terminal domain"/>
    <property type="match status" value="1"/>
</dbReference>
<dbReference type="InterPro" id="IPR022896">
    <property type="entry name" value="TrioseP_Isoase_bac/euk"/>
</dbReference>
<evidence type="ECO:0000256" key="1">
    <source>
        <dbReference type="ARBA" id="ARBA00007406"/>
    </source>
</evidence>